<dbReference type="Pfam" id="PF08506">
    <property type="entry name" value="Cse1"/>
    <property type="match status" value="1"/>
</dbReference>
<evidence type="ECO:0000256" key="2">
    <source>
        <dbReference type="ARBA" id="ARBA00004496"/>
    </source>
</evidence>
<dbReference type="PROSITE" id="PS50166">
    <property type="entry name" value="IMPORTIN_B_NT"/>
    <property type="match status" value="1"/>
</dbReference>
<keyword evidence="5" id="KW-0653">Protein transport</keyword>
<evidence type="ECO:0000256" key="1">
    <source>
        <dbReference type="ARBA" id="ARBA00004123"/>
    </source>
</evidence>
<dbReference type="SUPFAM" id="SSF48371">
    <property type="entry name" value="ARM repeat"/>
    <property type="match status" value="1"/>
</dbReference>
<reference evidence="8" key="2">
    <citation type="journal article" date="2024" name="Plant">
        <title>Genomic evolution and insights into agronomic trait innovations of Sesamum species.</title>
        <authorList>
            <person name="Miao H."/>
            <person name="Wang L."/>
            <person name="Qu L."/>
            <person name="Liu H."/>
            <person name="Sun Y."/>
            <person name="Le M."/>
            <person name="Wang Q."/>
            <person name="Wei S."/>
            <person name="Zheng Y."/>
            <person name="Lin W."/>
            <person name="Duan Y."/>
            <person name="Cao H."/>
            <person name="Xiong S."/>
            <person name="Wang X."/>
            <person name="Wei L."/>
            <person name="Li C."/>
            <person name="Ma Q."/>
            <person name="Ju M."/>
            <person name="Zhao R."/>
            <person name="Li G."/>
            <person name="Mu C."/>
            <person name="Tian Q."/>
            <person name="Mei H."/>
            <person name="Zhang T."/>
            <person name="Gao T."/>
            <person name="Zhang H."/>
        </authorList>
    </citation>
    <scope>NUCLEOTIDE SEQUENCE</scope>
    <source>
        <strain evidence="8">G01</strain>
    </source>
</reference>
<dbReference type="GO" id="GO:0006606">
    <property type="term" value="P:protein import into nucleus"/>
    <property type="evidence" value="ECO:0007669"/>
    <property type="project" value="TreeGrafter"/>
</dbReference>
<keyword evidence="4" id="KW-0963">Cytoplasm</keyword>
<evidence type="ECO:0000256" key="4">
    <source>
        <dbReference type="ARBA" id="ARBA00022490"/>
    </source>
</evidence>
<evidence type="ECO:0000313" key="8">
    <source>
        <dbReference type="EMBL" id="KAL0283291.1"/>
    </source>
</evidence>
<dbReference type="GO" id="GO:0005049">
    <property type="term" value="F:nuclear export signal receptor activity"/>
    <property type="evidence" value="ECO:0007669"/>
    <property type="project" value="TreeGrafter"/>
</dbReference>
<dbReference type="InterPro" id="IPR013713">
    <property type="entry name" value="XPO2_central"/>
</dbReference>
<dbReference type="InterPro" id="IPR016024">
    <property type="entry name" value="ARM-type_fold"/>
</dbReference>
<dbReference type="Gene3D" id="1.25.10.10">
    <property type="entry name" value="Leucine-rich Repeat Variant"/>
    <property type="match status" value="2"/>
</dbReference>
<sequence length="488" mass="55198">MEWNPETLHFLSQCFLNTLSPDHDPRRRAEAALSEAANRPNYALAVLRLFAEPSVHDLRQSAAVNFKNHLKAHWAPKPNDPLQANDYVSVNGVLTAINSLFEKFRYQFKTNELLLDLKYCLDSFAKALLEVFKRTAGFIDQAVGSRAVDVSVLKSYIESQRLCCRIFYSLNFMELPEFFEDRMDEWMIEFNKYLTVKYSALEDSGNDGLALVDELPAAVLWGLLAVASNSSSREKLTVTAIKFLTTVSMSVHHTLFARDDILQQICQSIVIPNVMLRDEDEELFEMNYVEFIRRDIEGSDLDTRRRIACELLRGIAMDYREKVTEKVSAQMQSLLTSFAGNPVMNWKHKDCAIYLVVALAMKKAGGSSVSTDLFDVESFFGSVIVPELQNKDLDGFPMLKAGALKFFTMFRNHISKPIAMALLPEVVHFLGSDSNVVHSYAASCIEKLLLVKDERGRARYTAADVSLFLLALMTSLFTALQKPESEEN</sequence>
<comment type="subcellular location">
    <subcellularLocation>
        <location evidence="2">Cytoplasm</location>
    </subcellularLocation>
    <subcellularLocation>
        <location evidence="1">Nucleus</location>
    </subcellularLocation>
</comment>
<proteinExistence type="predicted"/>
<keyword evidence="3" id="KW-0813">Transport</keyword>
<dbReference type="SMART" id="SM00913">
    <property type="entry name" value="IBN_N"/>
    <property type="match status" value="1"/>
</dbReference>
<gene>
    <name evidence="8" type="ORF">Sangu_2900700</name>
</gene>
<organism evidence="8">
    <name type="scientific">Sesamum angustifolium</name>
    <dbReference type="NCBI Taxonomy" id="2727405"/>
    <lineage>
        <taxon>Eukaryota</taxon>
        <taxon>Viridiplantae</taxon>
        <taxon>Streptophyta</taxon>
        <taxon>Embryophyta</taxon>
        <taxon>Tracheophyta</taxon>
        <taxon>Spermatophyta</taxon>
        <taxon>Magnoliopsida</taxon>
        <taxon>eudicotyledons</taxon>
        <taxon>Gunneridae</taxon>
        <taxon>Pentapetalae</taxon>
        <taxon>asterids</taxon>
        <taxon>lamiids</taxon>
        <taxon>Lamiales</taxon>
        <taxon>Pedaliaceae</taxon>
        <taxon>Sesamum</taxon>
    </lineage>
</organism>
<dbReference type="EMBL" id="JACGWK010001736">
    <property type="protein sequence ID" value="KAL0283291.1"/>
    <property type="molecule type" value="Genomic_DNA"/>
</dbReference>
<reference evidence="8" key="1">
    <citation type="submission" date="2020-06" db="EMBL/GenBank/DDBJ databases">
        <authorList>
            <person name="Li T."/>
            <person name="Hu X."/>
            <person name="Zhang T."/>
            <person name="Song X."/>
            <person name="Zhang H."/>
            <person name="Dai N."/>
            <person name="Sheng W."/>
            <person name="Hou X."/>
            <person name="Wei L."/>
        </authorList>
    </citation>
    <scope>NUCLEOTIDE SEQUENCE</scope>
    <source>
        <strain evidence="8">G01</strain>
        <tissue evidence="8">Leaf</tissue>
    </source>
</reference>
<dbReference type="InterPro" id="IPR011989">
    <property type="entry name" value="ARM-like"/>
</dbReference>
<comment type="caution">
    <text evidence="8">The sequence shown here is derived from an EMBL/GenBank/DDBJ whole genome shotgun (WGS) entry which is preliminary data.</text>
</comment>
<protein>
    <submittedName>
        <fullName evidence="8">Exportin-2</fullName>
    </submittedName>
</protein>
<name>A0AAW2IM99_9LAMI</name>
<dbReference type="PANTHER" id="PTHR10997:SF8">
    <property type="entry name" value="EXPORTIN-2"/>
    <property type="match status" value="1"/>
</dbReference>
<dbReference type="GO" id="GO:0031267">
    <property type="term" value="F:small GTPase binding"/>
    <property type="evidence" value="ECO:0007669"/>
    <property type="project" value="InterPro"/>
</dbReference>
<dbReference type="GO" id="GO:0006611">
    <property type="term" value="P:protein export from nucleus"/>
    <property type="evidence" value="ECO:0007669"/>
    <property type="project" value="TreeGrafter"/>
</dbReference>
<accession>A0AAW2IM99</accession>
<dbReference type="GO" id="GO:0005635">
    <property type="term" value="C:nuclear envelope"/>
    <property type="evidence" value="ECO:0007669"/>
    <property type="project" value="TreeGrafter"/>
</dbReference>
<dbReference type="AlphaFoldDB" id="A0AAW2IM99"/>
<dbReference type="Pfam" id="PF03810">
    <property type="entry name" value="IBN_N"/>
    <property type="match status" value="1"/>
</dbReference>
<keyword evidence="6" id="KW-0539">Nucleus</keyword>
<dbReference type="PANTHER" id="PTHR10997">
    <property type="entry name" value="IMPORTIN-7, 8, 11"/>
    <property type="match status" value="1"/>
</dbReference>
<dbReference type="InterPro" id="IPR001494">
    <property type="entry name" value="Importin-beta_N"/>
</dbReference>
<evidence type="ECO:0000256" key="3">
    <source>
        <dbReference type="ARBA" id="ARBA00022448"/>
    </source>
</evidence>
<evidence type="ECO:0000259" key="7">
    <source>
        <dbReference type="PROSITE" id="PS50166"/>
    </source>
</evidence>
<evidence type="ECO:0000256" key="5">
    <source>
        <dbReference type="ARBA" id="ARBA00022927"/>
    </source>
</evidence>
<feature type="domain" description="Importin N-terminal" evidence="7">
    <location>
        <begin position="29"/>
        <end position="94"/>
    </location>
</feature>
<dbReference type="GO" id="GO:0005829">
    <property type="term" value="C:cytosol"/>
    <property type="evidence" value="ECO:0007669"/>
    <property type="project" value="TreeGrafter"/>
</dbReference>
<evidence type="ECO:0000256" key="6">
    <source>
        <dbReference type="ARBA" id="ARBA00023242"/>
    </source>
</evidence>